<dbReference type="SUPFAM" id="SSF51679">
    <property type="entry name" value="Bacterial luciferase-like"/>
    <property type="match status" value="1"/>
</dbReference>
<proteinExistence type="predicted"/>
<accession>A0A3B0S026</accession>
<dbReference type="Gene3D" id="3.20.20.30">
    <property type="entry name" value="Luciferase-like domain"/>
    <property type="match status" value="1"/>
</dbReference>
<reference evidence="2" key="1">
    <citation type="submission" date="2018-06" db="EMBL/GenBank/DDBJ databases">
        <authorList>
            <person name="Zhirakovskaya E."/>
        </authorList>
    </citation>
    <scope>NUCLEOTIDE SEQUENCE</scope>
</reference>
<dbReference type="GO" id="GO:0016705">
    <property type="term" value="F:oxidoreductase activity, acting on paired donors, with incorporation or reduction of molecular oxygen"/>
    <property type="evidence" value="ECO:0007669"/>
    <property type="project" value="InterPro"/>
</dbReference>
<dbReference type="InterPro" id="IPR011251">
    <property type="entry name" value="Luciferase-like_dom"/>
</dbReference>
<sequence>MGRKLRVGVQLPEVERFVPWTELREMAITAEDVGFDSLWLGDHLLYRREGEVTGPWEAWSTLAAIGAVTNRIEIGPLVAATSFHNP</sequence>
<feature type="non-terminal residue" evidence="2">
    <location>
        <position position="86"/>
    </location>
</feature>
<dbReference type="InterPro" id="IPR036661">
    <property type="entry name" value="Luciferase-like_sf"/>
</dbReference>
<dbReference type="Pfam" id="PF00296">
    <property type="entry name" value="Bac_luciferase"/>
    <property type="match status" value="1"/>
</dbReference>
<organism evidence="2">
    <name type="scientific">hydrothermal vent metagenome</name>
    <dbReference type="NCBI Taxonomy" id="652676"/>
    <lineage>
        <taxon>unclassified sequences</taxon>
        <taxon>metagenomes</taxon>
        <taxon>ecological metagenomes</taxon>
    </lineage>
</organism>
<dbReference type="AlphaFoldDB" id="A0A3B0S026"/>
<name>A0A3B0S026_9ZZZZ</name>
<dbReference type="EMBL" id="UOEI01000253">
    <property type="protein sequence ID" value="VAV99210.1"/>
    <property type="molecule type" value="Genomic_DNA"/>
</dbReference>
<feature type="domain" description="Luciferase-like" evidence="1">
    <location>
        <begin position="18"/>
        <end position="86"/>
    </location>
</feature>
<gene>
    <name evidence="2" type="ORF">MNBD_ACTINO01-1351</name>
</gene>
<protein>
    <recommendedName>
        <fullName evidence="1">Luciferase-like domain-containing protein</fullName>
    </recommendedName>
</protein>
<evidence type="ECO:0000259" key="1">
    <source>
        <dbReference type="Pfam" id="PF00296"/>
    </source>
</evidence>
<evidence type="ECO:0000313" key="2">
    <source>
        <dbReference type="EMBL" id="VAV99210.1"/>
    </source>
</evidence>